<keyword evidence="2" id="KW-1185">Reference proteome</keyword>
<dbReference type="InterPro" id="IPR053855">
    <property type="entry name" value="DUF6931"/>
</dbReference>
<reference evidence="1 2" key="1">
    <citation type="journal article" date="2016" name="Int. J. Syst. Evol. Microbiol.">
        <title>Labrenzia salina sp. nov., isolated from the rhizosphere of the halophyte Arthrocnemum macrostachyum.</title>
        <authorList>
            <person name="Camacho M."/>
            <person name="Redondo-Gomez S."/>
            <person name="Rodriguez-Llorente I."/>
            <person name="Rohde M."/>
            <person name="Sproer C."/>
            <person name="Schumann P."/>
            <person name="Klenk H.P."/>
            <person name="Montero-Calasanz M.D.C."/>
        </authorList>
    </citation>
    <scope>NUCLEOTIDE SEQUENCE [LARGE SCALE GENOMIC DNA]</scope>
    <source>
        <strain evidence="1 2">DSM 29163</strain>
    </source>
</reference>
<gene>
    <name evidence="1" type="ORF">ON753_11175</name>
</gene>
<dbReference type="Pfam" id="PF22011">
    <property type="entry name" value="DUF6931"/>
    <property type="match status" value="1"/>
</dbReference>
<protein>
    <recommendedName>
        <fullName evidence="3">Secreted protein</fullName>
    </recommendedName>
</protein>
<evidence type="ECO:0008006" key="3">
    <source>
        <dbReference type="Google" id="ProtNLM"/>
    </source>
</evidence>
<accession>A0ABT3R108</accession>
<evidence type="ECO:0000313" key="1">
    <source>
        <dbReference type="EMBL" id="MCX2722931.1"/>
    </source>
</evidence>
<evidence type="ECO:0000313" key="2">
    <source>
        <dbReference type="Proteomes" id="UP001300261"/>
    </source>
</evidence>
<dbReference type="RefSeq" id="WP_265962590.1">
    <property type="nucleotide sequence ID" value="NZ_JAPEVI010000003.1"/>
</dbReference>
<organism evidence="1 2">
    <name type="scientific">Roseibium salinum</name>
    <dbReference type="NCBI Taxonomy" id="1604349"/>
    <lineage>
        <taxon>Bacteria</taxon>
        <taxon>Pseudomonadati</taxon>
        <taxon>Pseudomonadota</taxon>
        <taxon>Alphaproteobacteria</taxon>
        <taxon>Hyphomicrobiales</taxon>
        <taxon>Stappiaceae</taxon>
        <taxon>Roseibium</taxon>
    </lineage>
</organism>
<dbReference type="EMBL" id="JAPEVI010000003">
    <property type="protein sequence ID" value="MCX2722931.1"/>
    <property type="molecule type" value="Genomic_DNA"/>
</dbReference>
<name>A0ABT3R108_9HYPH</name>
<proteinExistence type="predicted"/>
<dbReference type="Proteomes" id="UP001300261">
    <property type="component" value="Unassembled WGS sequence"/>
</dbReference>
<comment type="caution">
    <text evidence="1">The sequence shown here is derived from an EMBL/GenBank/DDBJ whole genome shotgun (WGS) entry which is preliminary data.</text>
</comment>
<sequence>MGSRIRFTKAKQVFETYPELSETVSEPSSDVTPEDYALELQDGDAPLTALAYFAHMLPKREAVWWGVKCVVGLQGARSETDRRILALSETWVREGDEDARAAVRAAAEAEKADSAAVWLGLAAGWSGGSLSPNPDYRVEMPDDLTAKAVNTAVVIALGNVEAGKRQEALKSCLSAGLSFAAGGAMPIVTVKGQAPALP</sequence>